<evidence type="ECO:0000256" key="2">
    <source>
        <dbReference type="SAM" id="Phobius"/>
    </source>
</evidence>
<keyword evidence="4" id="KW-1185">Reference proteome</keyword>
<dbReference type="Proteomes" id="UP000241690">
    <property type="component" value="Unassembled WGS sequence"/>
</dbReference>
<reference evidence="3 4" key="1">
    <citation type="submission" date="2016-07" db="EMBL/GenBank/DDBJ databases">
        <title>Multiple horizontal gene transfer events from other fungi enriched the ability of initially mycotrophic Trichoderma (Ascomycota) to feed on dead plant biomass.</title>
        <authorList>
            <consortium name="DOE Joint Genome Institute"/>
            <person name="Aerts A."/>
            <person name="Atanasova L."/>
            <person name="Chenthamara K."/>
            <person name="Zhang J."/>
            <person name="Grujic M."/>
            <person name="Henrissat B."/>
            <person name="Kuo A."/>
            <person name="Salamov A."/>
            <person name="Lipzen A."/>
            <person name="Labutti K."/>
            <person name="Barry K."/>
            <person name="Miao Y."/>
            <person name="Rahimi M.J."/>
            <person name="Shen Q."/>
            <person name="Grigoriev I.V."/>
            <person name="Kubicek C.P."/>
            <person name="Druzhinina I.S."/>
        </authorList>
    </citation>
    <scope>NUCLEOTIDE SEQUENCE [LARGE SCALE GENOMIC DNA]</scope>
    <source>
        <strain evidence="3 4">CBS 226.95</strain>
    </source>
</reference>
<name>A0A2T3ZRK0_TRIHA</name>
<feature type="transmembrane region" description="Helical" evidence="2">
    <location>
        <begin position="62"/>
        <end position="80"/>
    </location>
</feature>
<keyword evidence="2" id="KW-1133">Transmembrane helix</keyword>
<dbReference type="GeneID" id="36623578"/>
<gene>
    <name evidence="3" type="ORF">M431DRAFT_420254</name>
</gene>
<organism evidence="3 4">
    <name type="scientific">Trichoderma harzianum CBS 226.95</name>
    <dbReference type="NCBI Taxonomy" id="983964"/>
    <lineage>
        <taxon>Eukaryota</taxon>
        <taxon>Fungi</taxon>
        <taxon>Dikarya</taxon>
        <taxon>Ascomycota</taxon>
        <taxon>Pezizomycotina</taxon>
        <taxon>Sordariomycetes</taxon>
        <taxon>Hypocreomycetidae</taxon>
        <taxon>Hypocreales</taxon>
        <taxon>Hypocreaceae</taxon>
        <taxon>Trichoderma</taxon>
    </lineage>
</organism>
<feature type="region of interest" description="Disordered" evidence="1">
    <location>
        <begin position="1"/>
        <end position="22"/>
    </location>
</feature>
<protein>
    <submittedName>
        <fullName evidence="3">Uncharacterized protein</fullName>
    </submittedName>
</protein>
<keyword evidence="2" id="KW-0472">Membrane</keyword>
<dbReference type="EMBL" id="KZ679724">
    <property type="protein sequence ID" value="PTB47439.1"/>
    <property type="molecule type" value="Genomic_DNA"/>
</dbReference>
<sequence length="82" mass="9554">MSRHHTDSISNGMHFPSQSHKRMTKGRFYPAMRGEYCRGYAEILGHSIENLEWMENRLRNHTLPATCLFVCLFVLLLTTISI</sequence>
<accession>A0A2T3ZRK0</accession>
<dbReference type="RefSeq" id="XP_024767116.1">
    <property type="nucleotide sequence ID" value="XM_024915012.1"/>
</dbReference>
<dbReference type="AlphaFoldDB" id="A0A2T3ZRK0"/>
<evidence type="ECO:0000313" key="3">
    <source>
        <dbReference type="EMBL" id="PTB47439.1"/>
    </source>
</evidence>
<keyword evidence="2" id="KW-0812">Transmembrane</keyword>
<proteinExistence type="predicted"/>
<evidence type="ECO:0000313" key="4">
    <source>
        <dbReference type="Proteomes" id="UP000241690"/>
    </source>
</evidence>
<evidence type="ECO:0000256" key="1">
    <source>
        <dbReference type="SAM" id="MobiDB-lite"/>
    </source>
</evidence>